<feature type="region of interest" description="Disordered" evidence="1">
    <location>
        <begin position="827"/>
        <end position="866"/>
    </location>
</feature>
<feature type="compositionally biased region" description="Low complexity" evidence="1">
    <location>
        <begin position="827"/>
        <end position="865"/>
    </location>
</feature>
<proteinExistence type="predicted"/>
<protein>
    <submittedName>
        <fullName evidence="2">Uncharacterized protein</fullName>
    </submittedName>
</protein>
<accession>A0A3E0U2F7</accession>
<sequence>MDMLSVNGQLIPLSSTDSDLVSGYQGHFVKVSYSREIAGQAVFSKDRVDVSANGEFRFFVPPANLVVDEAVTLEVYAPNGELLAKLYVSHGSLNAANINMTSADNSQPFEIKVNPKLVSVGDISPVTEQVIKVKGRVVDVSGAGKNVGLQVLIFTSQGSETEFSLESFTAIAAAKTDKSGYFYCSVANQVASSAYGVIAGMEQEPIVIPLDDNRIPANVILVTDLSTLDDEKGCGCDTEVESQPDNADLVNSSAFSQDVGGKCIDFTVPNRTLEEFSFYQTVRTTEPEIRGLTITASETDKVRKQLELHSDLAFGVVAKLKSSFSSMSLLNFAVQEDSGAAKPAQPINDNGGVKIEGDSKGNGAKVEIANQMAQRVSKIPAYTRRNYVLNLDIGQRAPLVLNSLDITAPDMRFDYQDIIQLIIAQNKRKQKLKELEMKLAAAYCGKNGVQEEQSFCEKLAAHNAIESDKINALLAELVKNVQQVRLDGDTMRHLHKVLVDIEALANGNQVDSKQIKQVAAQLDKVIVLVEKQATDSDSKEILLANLRRMAVELANNLSNQNLPFEPCPIKPVRETMGIICLMQKYQEIRNLLANTRILSLPEILEIKEYYQVFVDSIAGFVRLLDEYYYFYNSGVSFGMELIDRYFYENYEEIKSTLTHLMREIQTSQRYVLALERAYIRNHPGRQELTVETSIDWDETPTIYENTTIAHGHILHFKQQWKADGYSLGDLLYSLPLAPCQEKRISILDWDRTEQARRDESTVATESLTANIERDRDITEIMSANLNENMQASSSNRTKSSSGGIGGGIGGFFKGIVFGVAGGVAHSGANSSSSASQSSSRNLASSALNRLQDSTSQSASSLRSQRNTVVQTVGQQEDVRAQTEVVKNNNHCHAMTVEYFEVLKHYAVEQNLVDVQECLFVPMPMSHFDHQKVLRWRHTLQRFMYGRKLLKGFDAIERIETNYVNADLPAGSHADEVIQAFSGYMTMSFELARPFTPAIDTAQKMEEYDLTIDFPWFNKKMTISLERPVPLTDQEKDAIFEEQYVPDIVRQFVDTLSVYAVSEVGTLQLLNVDLTLLSTYRKGVPLRIGFASAGTGTVTRRQIQHLVVAASTSVKSTSKIILRTMHLGYQTKYMRDYITRSNRINNDILCNQGPLGPFVPPYIAELLNMGPTSDAAQLYTPLNNRELSNPRKEDQDAASALVQFLNEHMELAHKVIWSNIDASRLFGLLDGYLAPNSSGRSVASVVENKVMGIVGNNLVLKVIPGERLDPVFRGVQDLLAYYQPTTPIDPYRISVPTKGVYAESVMGQCNSCETIDESRHWRFDEVPCCGDAPEIGALDTGSRRAEPGNLQAKDLPENLINIQTAAAAPAPSSLADAYKLLGQGDVFSDITGLEGTQKNALGALNTTAKQATDMASISKDFASLSVMANQKRDGAKQIDQIKKLHKEGYLNDADATEQIKEVLKSFNAAAKNVTQSKDEGKESAADKIAKKVVETGLNKGNKDVEYKKTKADGESESIKVTKCEKKEGSENSTDGDGNSGDSNGDGGNSN</sequence>
<evidence type="ECO:0000313" key="2">
    <source>
        <dbReference type="EMBL" id="REL30395.1"/>
    </source>
</evidence>
<name>A0A3E0U2F7_9GAMM</name>
<keyword evidence="3" id="KW-1185">Reference proteome</keyword>
<feature type="compositionally biased region" description="Low complexity" evidence="1">
    <location>
        <begin position="1529"/>
        <end position="1541"/>
    </location>
</feature>
<comment type="caution">
    <text evidence="2">The sequence shown here is derived from an EMBL/GenBank/DDBJ whole genome shotgun (WGS) entry which is preliminary data.</text>
</comment>
<gene>
    <name evidence="2" type="ORF">DXX94_06560</name>
</gene>
<feature type="region of interest" description="Disordered" evidence="1">
    <location>
        <begin position="1498"/>
        <end position="1549"/>
    </location>
</feature>
<dbReference type="RefSeq" id="WP_116014675.1">
    <property type="nucleotide sequence ID" value="NZ_QUOT01000001.1"/>
</dbReference>
<dbReference type="EMBL" id="QUOT01000001">
    <property type="protein sequence ID" value="REL30395.1"/>
    <property type="molecule type" value="Genomic_DNA"/>
</dbReference>
<reference evidence="3" key="1">
    <citation type="submission" date="2018-08" db="EMBL/GenBank/DDBJ databases">
        <title>Thalassotalea euphylliae genome.</title>
        <authorList>
            <person name="Summers S."/>
            <person name="Rice S.A."/>
            <person name="Freckelton M.L."/>
            <person name="Nedved B.T."/>
            <person name="Hadfield M.G."/>
        </authorList>
    </citation>
    <scope>NUCLEOTIDE SEQUENCE [LARGE SCALE GENOMIC DNA]</scope>
    <source>
        <strain evidence="3">H3</strain>
    </source>
</reference>
<dbReference type="Proteomes" id="UP000256899">
    <property type="component" value="Unassembled WGS sequence"/>
</dbReference>
<feature type="compositionally biased region" description="Basic and acidic residues" evidence="1">
    <location>
        <begin position="1499"/>
        <end position="1528"/>
    </location>
</feature>
<organism evidence="2 3">
    <name type="scientific">Thalassotalea euphylliae</name>
    <dbReference type="NCBI Taxonomy" id="1655234"/>
    <lineage>
        <taxon>Bacteria</taxon>
        <taxon>Pseudomonadati</taxon>
        <taxon>Pseudomonadota</taxon>
        <taxon>Gammaproteobacteria</taxon>
        <taxon>Alteromonadales</taxon>
        <taxon>Colwelliaceae</taxon>
        <taxon>Thalassotalea</taxon>
    </lineage>
</organism>
<evidence type="ECO:0000256" key="1">
    <source>
        <dbReference type="SAM" id="MobiDB-lite"/>
    </source>
</evidence>
<evidence type="ECO:0000313" key="3">
    <source>
        <dbReference type="Proteomes" id="UP000256899"/>
    </source>
</evidence>